<dbReference type="EMBL" id="BTRK01000006">
    <property type="protein sequence ID" value="GMR60114.1"/>
    <property type="molecule type" value="Genomic_DNA"/>
</dbReference>
<name>A0AAN5DDY4_9BILA</name>
<accession>A0AAN5DDY4</accession>
<reference evidence="3" key="1">
    <citation type="submission" date="2022-10" db="EMBL/GenBank/DDBJ databases">
        <title>Genome assembly of Pristionchus species.</title>
        <authorList>
            <person name="Yoshida K."/>
            <person name="Sommer R.J."/>
        </authorList>
    </citation>
    <scope>NUCLEOTIDE SEQUENCE [LARGE SCALE GENOMIC DNA]</scope>
    <source>
        <strain evidence="3">RS5460</strain>
    </source>
</reference>
<evidence type="ECO:0000256" key="1">
    <source>
        <dbReference type="SAM" id="Phobius"/>
    </source>
</evidence>
<protein>
    <recommendedName>
        <fullName evidence="4">G protein-coupled receptor</fullName>
    </recommendedName>
</protein>
<keyword evidence="1" id="KW-1133">Transmembrane helix</keyword>
<organism evidence="2 3">
    <name type="scientific">Pristionchus mayeri</name>
    <dbReference type="NCBI Taxonomy" id="1317129"/>
    <lineage>
        <taxon>Eukaryota</taxon>
        <taxon>Metazoa</taxon>
        <taxon>Ecdysozoa</taxon>
        <taxon>Nematoda</taxon>
        <taxon>Chromadorea</taxon>
        <taxon>Rhabditida</taxon>
        <taxon>Rhabditina</taxon>
        <taxon>Diplogasteromorpha</taxon>
        <taxon>Diplogasteroidea</taxon>
        <taxon>Neodiplogasteridae</taxon>
        <taxon>Pristionchus</taxon>
    </lineage>
</organism>
<sequence>MTSAGFYFFPKNPGSIVFGVPLPSIYCLLFIVTDYQVFLILAYHFVYRYKTVTRGLGHSFTDHWTSKHWVAAAIIVYILYMGSFVTTVGVGMLPSEETRRLVPAEILDTYSIDLTDPHTGFIVLAMRRIDFTTNATYVSAESSLSILCCMLLFGGTAAVIVFCIYKTSAAIKSTEVRFTPATEENAQTVIPHLAHPDKHSVHLLLYSTGAHFVVRWINR</sequence>
<evidence type="ECO:0000313" key="2">
    <source>
        <dbReference type="EMBL" id="GMR60114.1"/>
    </source>
</evidence>
<feature type="transmembrane region" description="Helical" evidence="1">
    <location>
        <begin position="20"/>
        <end position="47"/>
    </location>
</feature>
<gene>
    <name evidence="2" type="ORF">PMAYCL1PPCAC_30309</name>
</gene>
<dbReference type="PANTHER" id="PTHR22943">
    <property type="entry name" value="7-TRANSMEMBRANE DOMAIN RECEPTOR C.ELEGANS"/>
    <property type="match status" value="1"/>
</dbReference>
<feature type="non-terminal residue" evidence="2">
    <location>
        <position position="219"/>
    </location>
</feature>
<dbReference type="Proteomes" id="UP001328107">
    <property type="component" value="Unassembled WGS sequence"/>
</dbReference>
<feature type="transmembrane region" description="Helical" evidence="1">
    <location>
        <begin position="68"/>
        <end position="93"/>
    </location>
</feature>
<dbReference type="PANTHER" id="PTHR22943:SF248">
    <property type="entry name" value="SEVEN TM RECEPTOR"/>
    <property type="match status" value="1"/>
</dbReference>
<dbReference type="InterPro" id="IPR019428">
    <property type="entry name" value="7TM_GPCR_serpentine_rcpt_Str"/>
</dbReference>
<proteinExistence type="predicted"/>
<dbReference type="Pfam" id="PF10326">
    <property type="entry name" value="7TM_GPCR_Str"/>
    <property type="match status" value="1"/>
</dbReference>
<evidence type="ECO:0000313" key="3">
    <source>
        <dbReference type="Proteomes" id="UP001328107"/>
    </source>
</evidence>
<keyword evidence="1" id="KW-0812">Transmembrane</keyword>
<feature type="transmembrane region" description="Helical" evidence="1">
    <location>
        <begin position="144"/>
        <end position="165"/>
    </location>
</feature>
<keyword evidence="1" id="KW-0472">Membrane</keyword>
<keyword evidence="3" id="KW-1185">Reference proteome</keyword>
<evidence type="ECO:0008006" key="4">
    <source>
        <dbReference type="Google" id="ProtNLM"/>
    </source>
</evidence>
<dbReference type="AlphaFoldDB" id="A0AAN5DDY4"/>
<comment type="caution">
    <text evidence="2">The sequence shown here is derived from an EMBL/GenBank/DDBJ whole genome shotgun (WGS) entry which is preliminary data.</text>
</comment>